<name>A0ABD3KZ38_EUCGL</name>
<dbReference type="GO" id="GO:0005634">
    <property type="term" value="C:nucleus"/>
    <property type="evidence" value="ECO:0007669"/>
    <property type="project" value="UniProtKB-SubCell"/>
</dbReference>
<keyword evidence="2" id="KW-0539">Nucleus</keyword>
<keyword evidence="6" id="KW-1185">Reference proteome</keyword>
<feature type="compositionally biased region" description="Polar residues" evidence="3">
    <location>
        <begin position="278"/>
        <end position="289"/>
    </location>
</feature>
<dbReference type="Proteomes" id="UP001634007">
    <property type="component" value="Unassembled WGS sequence"/>
</dbReference>
<dbReference type="Pfam" id="PF06200">
    <property type="entry name" value="tify"/>
    <property type="match status" value="1"/>
</dbReference>
<dbReference type="EMBL" id="JBJKBG010000003">
    <property type="protein sequence ID" value="KAL3744594.1"/>
    <property type="molecule type" value="Genomic_DNA"/>
</dbReference>
<evidence type="ECO:0000256" key="3">
    <source>
        <dbReference type="SAM" id="MobiDB-lite"/>
    </source>
</evidence>
<evidence type="ECO:0000256" key="1">
    <source>
        <dbReference type="ARBA" id="ARBA00008614"/>
    </source>
</evidence>
<dbReference type="GO" id="GO:0031347">
    <property type="term" value="P:regulation of defense response"/>
    <property type="evidence" value="ECO:0007669"/>
    <property type="project" value="UniProtKB-UniRule"/>
</dbReference>
<protein>
    <recommendedName>
        <fullName evidence="2">Protein TIFY</fullName>
    </recommendedName>
    <alternativeName>
        <fullName evidence="2">Jasmonate ZIM domain-containing protein</fullName>
    </alternativeName>
</protein>
<reference evidence="5 6" key="1">
    <citation type="submission" date="2024-11" db="EMBL/GenBank/DDBJ databases">
        <title>Chromosome-level genome assembly of Eucalyptus globulus Labill. provides insights into its genome evolution.</title>
        <authorList>
            <person name="Li X."/>
        </authorList>
    </citation>
    <scope>NUCLEOTIDE SEQUENCE [LARGE SCALE GENOMIC DNA]</scope>
    <source>
        <strain evidence="5">CL2024</strain>
        <tissue evidence="5">Fresh tender leaves</tissue>
    </source>
</reference>
<dbReference type="AlphaFoldDB" id="A0ABD3KZ38"/>
<accession>A0ABD3KZ38</accession>
<feature type="compositionally biased region" description="Low complexity" evidence="3">
    <location>
        <begin position="75"/>
        <end position="88"/>
    </location>
</feature>
<comment type="function">
    <text evidence="2">Repressor of jasmonate responses.</text>
</comment>
<sequence>MAVTFGYRKEDKKRGAPGAFQGWVFRFSLSRPRTEEEEDPGWRTGLVGLQEMEGKSGDAKPVEEEEVVVQDKACSGEAATAKSESSSETNELLGSAKNDAPKQAEAGSLDLDLGMVQPWTNGDGCNRPSAMPTQLTIFYDGHVSVFDAIPPEKVREIMLIAAAVAKPGDMKSSGSYRPSSPALTRSPSLQSTATALASPKPQLYPMQQNPLCKLQADLPIARRHSLQRFFEKRRDRLVNKAPYANPLGSKLADDKQTSLGMMASSDVGHGEKPLLPQEENQLKATAQLA</sequence>
<evidence type="ECO:0000256" key="2">
    <source>
        <dbReference type="RuleBase" id="RU369065"/>
    </source>
</evidence>
<dbReference type="GO" id="GO:0009611">
    <property type="term" value="P:response to wounding"/>
    <property type="evidence" value="ECO:0007669"/>
    <property type="project" value="UniProtKB-UniRule"/>
</dbReference>
<feature type="compositionally biased region" description="Polar residues" evidence="3">
    <location>
        <begin position="172"/>
        <end position="193"/>
    </location>
</feature>
<dbReference type="PANTHER" id="PTHR33077">
    <property type="entry name" value="PROTEIN TIFY 4A-RELATED-RELATED"/>
    <property type="match status" value="1"/>
</dbReference>
<dbReference type="InterPro" id="IPR018467">
    <property type="entry name" value="CCT_CS"/>
</dbReference>
<comment type="similarity">
    <text evidence="1 2">Belongs to the TIFY/JAZ family.</text>
</comment>
<feature type="region of interest" description="Disordered" evidence="3">
    <location>
        <begin position="31"/>
        <end position="102"/>
    </location>
</feature>
<comment type="domain">
    <text evidence="2">The jas domain is required for interaction with COI1.</text>
</comment>
<proteinExistence type="inferred from homology"/>
<feature type="compositionally biased region" description="Basic and acidic residues" evidence="3">
    <location>
        <begin position="52"/>
        <end position="62"/>
    </location>
</feature>
<evidence type="ECO:0000313" key="6">
    <source>
        <dbReference type="Proteomes" id="UP001634007"/>
    </source>
</evidence>
<feature type="region of interest" description="Disordered" evidence="3">
    <location>
        <begin position="241"/>
        <end position="289"/>
    </location>
</feature>
<dbReference type="PROSITE" id="PS51320">
    <property type="entry name" value="TIFY"/>
    <property type="match status" value="1"/>
</dbReference>
<dbReference type="GO" id="GO:2000022">
    <property type="term" value="P:regulation of jasmonic acid mediated signaling pathway"/>
    <property type="evidence" value="ECO:0007669"/>
    <property type="project" value="UniProtKB-UniRule"/>
</dbReference>
<feature type="region of interest" description="Disordered" evidence="3">
    <location>
        <begin position="168"/>
        <end position="193"/>
    </location>
</feature>
<evidence type="ECO:0000259" key="4">
    <source>
        <dbReference type="PROSITE" id="PS51320"/>
    </source>
</evidence>
<gene>
    <name evidence="5" type="ORF">ACJRO7_013805</name>
</gene>
<dbReference type="Pfam" id="PF09425">
    <property type="entry name" value="Jas_motif"/>
    <property type="match status" value="1"/>
</dbReference>
<dbReference type="InterPro" id="IPR010399">
    <property type="entry name" value="Tify_dom"/>
</dbReference>
<organism evidence="5 6">
    <name type="scientific">Eucalyptus globulus</name>
    <name type="common">Tasmanian blue gum</name>
    <dbReference type="NCBI Taxonomy" id="34317"/>
    <lineage>
        <taxon>Eukaryota</taxon>
        <taxon>Viridiplantae</taxon>
        <taxon>Streptophyta</taxon>
        <taxon>Embryophyta</taxon>
        <taxon>Tracheophyta</taxon>
        <taxon>Spermatophyta</taxon>
        <taxon>Magnoliopsida</taxon>
        <taxon>eudicotyledons</taxon>
        <taxon>Gunneridae</taxon>
        <taxon>Pentapetalae</taxon>
        <taxon>rosids</taxon>
        <taxon>malvids</taxon>
        <taxon>Myrtales</taxon>
        <taxon>Myrtaceae</taxon>
        <taxon>Myrtoideae</taxon>
        <taxon>Eucalypteae</taxon>
        <taxon>Eucalyptus</taxon>
    </lineage>
</organism>
<keyword evidence="2" id="KW-1184">Jasmonic acid signaling pathway</keyword>
<dbReference type="InterPro" id="IPR040390">
    <property type="entry name" value="TIFY/JAZ"/>
</dbReference>
<comment type="caution">
    <text evidence="5">The sequence shown here is derived from an EMBL/GenBank/DDBJ whole genome shotgun (WGS) entry which is preliminary data.</text>
</comment>
<evidence type="ECO:0000313" key="5">
    <source>
        <dbReference type="EMBL" id="KAL3744594.1"/>
    </source>
</evidence>
<dbReference type="PANTHER" id="PTHR33077:SF61">
    <property type="entry name" value="PROTEIN TIFY 3A-RELATED"/>
    <property type="match status" value="1"/>
</dbReference>
<dbReference type="SMART" id="SM00979">
    <property type="entry name" value="TIFY"/>
    <property type="match status" value="1"/>
</dbReference>
<comment type="subcellular location">
    <subcellularLocation>
        <location evidence="2">Nucleus</location>
    </subcellularLocation>
</comment>
<feature type="domain" description="Tify" evidence="4">
    <location>
        <begin position="128"/>
        <end position="163"/>
    </location>
</feature>